<dbReference type="InterPro" id="IPR004564">
    <property type="entry name" value="OM_lipoprot_carrier_LolA-like"/>
</dbReference>
<dbReference type="SUPFAM" id="SSF89392">
    <property type="entry name" value="Prokaryotic lipoproteins and lipoprotein localization factors"/>
    <property type="match status" value="1"/>
</dbReference>
<evidence type="ECO:0000256" key="3">
    <source>
        <dbReference type="ARBA" id="ARBA00022729"/>
    </source>
</evidence>
<name>A0A1G8N8Y4_9GAMM</name>
<accession>A0A1G8N8Y4</accession>
<protein>
    <submittedName>
        <fullName evidence="6">Outer membrane lipoprotein carrier protein LolA</fullName>
    </submittedName>
</protein>
<dbReference type="RefSeq" id="WP_143026560.1">
    <property type="nucleotide sequence ID" value="NZ_FNEM01000003.1"/>
</dbReference>
<dbReference type="PROSITE" id="PS51257">
    <property type="entry name" value="PROKAR_LIPOPROTEIN"/>
    <property type="match status" value="1"/>
</dbReference>
<dbReference type="Pfam" id="PF19574">
    <property type="entry name" value="LolA_3"/>
    <property type="match status" value="1"/>
</dbReference>
<organism evidence="6 7">
    <name type="scientific">Ferrimonas sediminum</name>
    <dbReference type="NCBI Taxonomy" id="718193"/>
    <lineage>
        <taxon>Bacteria</taxon>
        <taxon>Pseudomonadati</taxon>
        <taxon>Pseudomonadota</taxon>
        <taxon>Gammaproteobacteria</taxon>
        <taxon>Alteromonadales</taxon>
        <taxon>Ferrimonadaceae</taxon>
        <taxon>Ferrimonas</taxon>
    </lineage>
</organism>
<evidence type="ECO:0000256" key="4">
    <source>
        <dbReference type="ARBA" id="ARBA00022927"/>
    </source>
</evidence>
<dbReference type="GO" id="GO:0015031">
    <property type="term" value="P:protein transport"/>
    <property type="evidence" value="ECO:0007669"/>
    <property type="project" value="UniProtKB-KW"/>
</dbReference>
<reference evidence="7" key="1">
    <citation type="submission" date="2016-10" db="EMBL/GenBank/DDBJ databases">
        <authorList>
            <person name="Varghese N."/>
            <person name="Submissions S."/>
        </authorList>
    </citation>
    <scope>NUCLEOTIDE SEQUENCE [LARGE SCALE GENOMIC DNA]</scope>
    <source>
        <strain evidence="7">DSM 23317</strain>
    </source>
</reference>
<feature type="chain" id="PRO_5011484006" evidence="5">
    <location>
        <begin position="19"/>
        <end position="189"/>
    </location>
</feature>
<keyword evidence="2" id="KW-0813">Transport</keyword>
<proteinExistence type="predicted"/>
<keyword evidence="4" id="KW-0653">Protein transport</keyword>
<evidence type="ECO:0000313" key="7">
    <source>
        <dbReference type="Proteomes" id="UP000199527"/>
    </source>
</evidence>
<evidence type="ECO:0000256" key="5">
    <source>
        <dbReference type="SAM" id="SignalP"/>
    </source>
</evidence>
<dbReference type="CDD" id="cd16325">
    <property type="entry name" value="LolA"/>
    <property type="match status" value="1"/>
</dbReference>
<gene>
    <name evidence="6" type="ORF">SAMN04488540_10354</name>
</gene>
<dbReference type="AlphaFoldDB" id="A0A1G8N8Y4"/>
<dbReference type="Gene3D" id="2.50.20.10">
    <property type="entry name" value="Lipoprotein localisation LolA/LolB/LppX"/>
    <property type="match status" value="1"/>
</dbReference>
<keyword evidence="6" id="KW-0449">Lipoprotein</keyword>
<dbReference type="OrthoDB" id="5700849at2"/>
<comment type="subunit">
    <text evidence="1">Monomer.</text>
</comment>
<dbReference type="EMBL" id="FNEM01000003">
    <property type="protein sequence ID" value="SDI76652.1"/>
    <property type="molecule type" value="Genomic_DNA"/>
</dbReference>
<evidence type="ECO:0000313" key="6">
    <source>
        <dbReference type="EMBL" id="SDI76652.1"/>
    </source>
</evidence>
<evidence type="ECO:0000256" key="1">
    <source>
        <dbReference type="ARBA" id="ARBA00011245"/>
    </source>
</evidence>
<evidence type="ECO:0000256" key="2">
    <source>
        <dbReference type="ARBA" id="ARBA00022448"/>
    </source>
</evidence>
<dbReference type="InterPro" id="IPR029046">
    <property type="entry name" value="LolA/LolB/LppX"/>
</dbReference>
<sequence length="189" mass="20576">MARCLVLLLIGLAFSCQALELTALAQALGQPQPVRGSFSQSKTLPFLSAPMVSEGAYLIAPEHGVVWKQRTPWPQTMVISRGELVLDGERLQQPGMASMLPVITALMRGDIDALASHFEMQAYGELDAWQLQLTPTDSLLSGLFRQIELTGEHQAIGTLTLTDSAGQPTVIRFSDRQDGPLLESELAQF</sequence>
<keyword evidence="7" id="KW-1185">Reference proteome</keyword>
<dbReference type="Proteomes" id="UP000199527">
    <property type="component" value="Unassembled WGS sequence"/>
</dbReference>
<feature type="signal peptide" evidence="5">
    <location>
        <begin position="1"/>
        <end position="18"/>
    </location>
</feature>
<keyword evidence="3 5" id="KW-0732">Signal</keyword>